<protein>
    <recommendedName>
        <fullName evidence="3">Secreted protein</fullName>
    </recommendedName>
</protein>
<dbReference type="EMBL" id="JAQNDK010000002">
    <property type="protein sequence ID" value="MDC0680006.1"/>
    <property type="molecule type" value="Genomic_DNA"/>
</dbReference>
<evidence type="ECO:0000313" key="1">
    <source>
        <dbReference type="EMBL" id="MDC0680006.1"/>
    </source>
</evidence>
<name>A0ABT5C0U6_9BACT</name>
<dbReference type="RefSeq" id="WP_272097025.1">
    <property type="nucleotide sequence ID" value="NZ_JAQNDK010000002.1"/>
</dbReference>
<organism evidence="1 2">
    <name type="scientific">Sorangium atrum</name>
    <dbReference type="NCBI Taxonomy" id="2995308"/>
    <lineage>
        <taxon>Bacteria</taxon>
        <taxon>Pseudomonadati</taxon>
        <taxon>Myxococcota</taxon>
        <taxon>Polyangia</taxon>
        <taxon>Polyangiales</taxon>
        <taxon>Polyangiaceae</taxon>
        <taxon>Sorangium</taxon>
    </lineage>
</organism>
<accession>A0ABT5C0U6</accession>
<keyword evidence="2" id="KW-1185">Reference proteome</keyword>
<evidence type="ECO:0008006" key="3">
    <source>
        <dbReference type="Google" id="ProtNLM"/>
    </source>
</evidence>
<comment type="caution">
    <text evidence="1">The sequence shown here is derived from an EMBL/GenBank/DDBJ whole genome shotgun (WGS) entry which is preliminary data.</text>
</comment>
<dbReference type="Proteomes" id="UP001217485">
    <property type="component" value="Unassembled WGS sequence"/>
</dbReference>
<proteinExistence type="predicted"/>
<sequence>MPGARSLTRRTGARSLARRRAPALAPCAAALGWLLWPLVAGASPEEPLQAAPAAAATEPDIRPTLAWLLVQLVPSPELWLEPGEAHFGFRWQVTPLLYSFGINRKLSPWRAFIAEPLTRHSGSIELFGSPGYVARPGAFADRWLIRGGVRAYFPLLDGGDYLSCSLGGSALFARGHVAASYEAGVYTLFGALGAQVATTPTAALRSTTFTLSIRYF</sequence>
<reference evidence="1 2" key="1">
    <citation type="submission" date="2023-01" db="EMBL/GenBank/DDBJ databases">
        <title>Minimal conservation of predation-associated metabolite biosynthetic gene clusters underscores biosynthetic potential of Myxococcota including descriptions for ten novel species: Archangium lansinium sp. nov., Myxococcus landrumus sp. nov., Nannocystis bai.</title>
        <authorList>
            <person name="Ahearne A."/>
            <person name="Stevens C."/>
            <person name="Dowd S."/>
        </authorList>
    </citation>
    <scope>NUCLEOTIDE SEQUENCE [LARGE SCALE GENOMIC DNA]</scope>
    <source>
        <strain evidence="1 2">WIWO2</strain>
    </source>
</reference>
<evidence type="ECO:0000313" key="2">
    <source>
        <dbReference type="Proteomes" id="UP001217485"/>
    </source>
</evidence>
<gene>
    <name evidence="1" type="ORF">POL72_19850</name>
</gene>